<gene>
    <name evidence="1" type="ORF">Poly21_22610</name>
</gene>
<dbReference type="EMBL" id="SJPU01000002">
    <property type="protein sequence ID" value="TWU15069.1"/>
    <property type="molecule type" value="Genomic_DNA"/>
</dbReference>
<proteinExistence type="predicted"/>
<accession>A0A5C6BWL4</accession>
<dbReference type="AlphaFoldDB" id="A0A5C6BWL4"/>
<reference evidence="1 2" key="1">
    <citation type="journal article" date="2020" name="Antonie Van Leeuwenhoek">
        <title>Rhodopirellula heiligendammensis sp. nov., Rhodopirellula pilleata sp. nov., and Rhodopirellula solitaria sp. nov. isolated from natural or artificial marine surfaces in Northern Germany and California, USA, and emended description of the genus Rhodopirellula.</title>
        <authorList>
            <person name="Kallscheuer N."/>
            <person name="Wiegand S."/>
            <person name="Jogler M."/>
            <person name="Boedeker C."/>
            <person name="Peeters S.H."/>
            <person name="Rast P."/>
            <person name="Heuer A."/>
            <person name="Jetten M.S.M."/>
            <person name="Rohde M."/>
            <person name="Jogler C."/>
        </authorList>
    </citation>
    <scope>NUCLEOTIDE SEQUENCE [LARGE SCALE GENOMIC DNA]</scope>
    <source>
        <strain evidence="1 2">Poly21</strain>
    </source>
</reference>
<dbReference type="InterPro" id="IPR010865">
    <property type="entry name" value="DUF1499"/>
</dbReference>
<organism evidence="1 2">
    <name type="scientific">Allorhodopirellula heiligendammensis</name>
    <dbReference type="NCBI Taxonomy" id="2714739"/>
    <lineage>
        <taxon>Bacteria</taxon>
        <taxon>Pseudomonadati</taxon>
        <taxon>Planctomycetota</taxon>
        <taxon>Planctomycetia</taxon>
        <taxon>Pirellulales</taxon>
        <taxon>Pirellulaceae</taxon>
        <taxon>Allorhodopirellula</taxon>
    </lineage>
</organism>
<evidence type="ECO:0008006" key="3">
    <source>
        <dbReference type="Google" id="ProtNLM"/>
    </source>
</evidence>
<keyword evidence="2" id="KW-1185">Reference proteome</keyword>
<dbReference type="Pfam" id="PF07386">
    <property type="entry name" value="DUF1499"/>
    <property type="match status" value="1"/>
</dbReference>
<sequence>MLGYAAITIGVAITGRLFWMIDDWSRDWTTNNARLSITDPDPLLRPFEVAGDIPAVIKKIKSWVAGQPGWDLAPGETTEPGDRLHLTRTTPVFRFVDDIWVELTPQQPATGELPRTRVDACSQSRVGKGDLGQNPRNLKVLRAGILGDSS</sequence>
<protein>
    <recommendedName>
        <fullName evidence="3">DUF1499 domain-containing protein</fullName>
    </recommendedName>
</protein>
<name>A0A5C6BWL4_9BACT</name>
<comment type="caution">
    <text evidence="1">The sequence shown here is derived from an EMBL/GenBank/DDBJ whole genome shotgun (WGS) entry which is preliminary data.</text>
</comment>
<dbReference type="Proteomes" id="UP000319908">
    <property type="component" value="Unassembled WGS sequence"/>
</dbReference>
<evidence type="ECO:0000313" key="1">
    <source>
        <dbReference type="EMBL" id="TWU15069.1"/>
    </source>
</evidence>
<evidence type="ECO:0000313" key="2">
    <source>
        <dbReference type="Proteomes" id="UP000319908"/>
    </source>
</evidence>